<feature type="compositionally biased region" description="Polar residues" evidence="1">
    <location>
        <begin position="499"/>
        <end position="509"/>
    </location>
</feature>
<feature type="compositionally biased region" description="Polar residues" evidence="1">
    <location>
        <begin position="695"/>
        <end position="712"/>
    </location>
</feature>
<dbReference type="GO" id="GO:0035556">
    <property type="term" value="P:intracellular signal transduction"/>
    <property type="evidence" value="ECO:0007669"/>
    <property type="project" value="InterPro"/>
</dbReference>
<keyword evidence="4" id="KW-1185">Reference proteome</keyword>
<evidence type="ECO:0000313" key="3">
    <source>
        <dbReference type="EMBL" id="KAK3862519.1"/>
    </source>
</evidence>
<dbReference type="InterPro" id="IPR036390">
    <property type="entry name" value="WH_DNA-bd_sf"/>
</dbReference>
<dbReference type="Proteomes" id="UP001286313">
    <property type="component" value="Unassembled WGS sequence"/>
</dbReference>
<dbReference type="InterPro" id="IPR045838">
    <property type="entry name" value="DEPDC5_CTD"/>
</dbReference>
<feature type="compositionally biased region" description="Low complexity" evidence="1">
    <location>
        <begin position="720"/>
        <end position="730"/>
    </location>
</feature>
<organism evidence="3 4">
    <name type="scientific">Petrolisthes cinctipes</name>
    <name type="common">Flat porcelain crab</name>
    <dbReference type="NCBI Taxonomy" id="88211"/>
    <lineage>
        <taxon>Eukaryota</taxon>
        <taxon>Metazoa</taxon>
        <taxon>Ecdysozoa</taxon>
        <taxon>Arthropoda</taxon>
        <taxon>Crustacea</taxon>
        <taxon>Multicrustacea</taxon>
        <taxon>Malacostraca</taxon>
        <taxon>Eumalacostraca</taxon>
        <taxon>Eucarida</taxon>
        <taxon>Decapoda</taxon>
        <taxon>Pleocyemata</taxon>
        <taxon>Anomura</taxon>
        <taxon>Galatheoidea</taxon>
        <taxon>Porcellanidae</taxon>
        <taxon>Petrolisthes</taxon>
    </lineage>
</organism>
<dbReference type="GO" id="GO:1990130">
    <property type="term" value="C:GATOR1 complex"/>
    <property type="evidence" value="ECO:0007669"/>
    <property type="project" value="TreeGrafter"/>
</dbReference>
<feature type="compositionally biased region" description="Low complexity" evidence="1">
    <location>
        <begin position="1398"/>
        <end position="1419"/>
    </location>
</feature>
<name>A0AAE1EW77_PETCI</name>
<dbReference type="GO" id="GO:0034198">
    <property type="term" value="P:cellular response to amino acid starvation"/>
    <property type="evidence" value="ECO:0007669"/>
    <property type="project" value="TreeGrafter"/>
</dbReference>
<dbReference type="PANTHER" id="PTHR13179:SF8">
    <property type="entry name" value="GATOR COMPLEX PROTEIN DEPDC5"/>
    <property type="match status" value="1"/>
</dbReference>
<dbReference type="SMART" id="SM00049">
    <property type="entry name" value="DEP"/>
    <property type="match status" value="1"/>
</dbReference>
<proteinExistence type="predicted"/>
<dbReference type="PROSITE" id="PS50186">
    <property type="entry name" value="DEP"/>
    <property type="match status" value="1"/>
</dbReference>
<feature type="compositionally biased region" description="Gly residues" evidence="1">
    <location>
        <begin position="1203"/>
        <end position="1212"/>
    </location>
</feature>
<dbReference type="EMBL" id="JAWQEG010004222">
    <property type="protein sequence ID" value="KAK3862519.1"/>
    <property type="molecule type" value="Genomic_DNA"/>
</dbReference>
<feature type="compositionally biased region" description="Basic and acidic residues" evidence="1">
    <location>
        <begin position="1213"/>
        <end position="1240"/>
    </location>
</feature>
<feature type="region of interest" description="Disordered" evidence="1">
    <location>
        <begin position="695"/>
        <end position="760"/>
    </location>
</feature>
<feature type="region of interest" description="Disordered" evidence="1">
    <location>
        <begin position="1398"/>
        <end position="1422"/>
    </location>
</feature>
<feature type="compositionally biased region" description="Low complexity" evidence="1">
    <location>
        <begin position="517"/>
        <end position="528"/>
    </location>
</feature>
<feature type="compositionally biased region" description="Polar residues" evidence="1">
    <location>
        <begin position="625"/>
        <end position="634"/>
    </location>
</feature>
<dbReference type="Pfam" id="PF12257">
    <property type="entry name" value="IML1"/>
    <property type="match status" value="1"/>
</dbReference>
<reference evidence="3" key="1">
    <citation type="submission" date="2023-10" db="EMBL/GenBank/DDBJ databases">
        <title>Genome assemblies of two species of porcelain crab, Petrolisthes cinctipes and Petrolisthes manimaculis (Anomura: Porcellanidae).</title>
        <authorList>
            <person name="Angst P."/>
        </authorList>
    </citation>
    <scope>NUCLEOTIDE SEQUENCE</scope>
    <source>
        <strain evidence="3">PB745_01</strain>
        <tissue evidence="3">Gill</tissue>
    </source>
</reference>
<evidence type="ECO:0000256" key="1">
    <source>
        <dbReference type="SAM" id="MobiDB-lite"/>
    </source>
</evidence>
<dbReference type="SUPFAM" id="SSF46785">
    <property type="entry name" value="Winged helix' DNA-binding domain"/>
    <property type="match status" value="1"/>
</dbReference>
<dbReference type="Pfam" id="PF23013">
    <property type="entry name" value="IML1_N"/>
    <property type="match status" value="1"/>
</dbReference>
<dbReference type="InterPro" id="IPR048255">
    <property type="entry name" value="IML1_N"/>
</dbReference>
<dbReference type="GO" id="GO:0010508">
    <property type="term" value="P:positive regulation of autophagy"/>
    <property type="evidence" value="ECO:0007669"/>
    <property type="project" value="TreeGrafter"/>
</dbReference>
<protein>
    <recommendedName>
        <fullName evidence="2">DEP domain-containing protein</fullName>
    </recommendedName>
</protein>
<dbReference type="InterPro" id="IPR000591">
    <property type="entry name" value="DEP_dom"/>
</dbReference>
<feature type="compositionally biased region" description="Polar residues" evidence="1">
    <location>
        <begin position="731"/>
        <end position="754"/>
    </location>
</feature>
<feature type="domain" description="DEP" evidence="2">
    <location>
        <begin position="1309"/>
        <end position="1369"/>
    </location>
</feature>
<feature type="region of interest" description="Disordered" evidence="1">
    <location>
        <begin position="499"/>
        <end position="532"/>
    </location>
</feature>
<feature type="region of interest" description="Disordered" evidence="1">
    <location>
        <begin position="1199"/>
        <end position="1276"/>
    </location>
</feature>
<accession>A0AAE1EW77</accession>
<feature type="region of interest" description="Disordered" evidence="1">
    <location>
        <begin position="612"/>
        <end position="646"/>
    </location>
</feature>
<dbReference type="GO" id="GO:0005096">
    <property type="term" value="F:GTPase activator activity"/>
    <property type="evidence" value="ECO:0007669"/>
    <property type="project" value="InterPro"/>
</dbReference>
<feature type="region of interest" description="Disordered" evidence="1">
    <location>
        <begin position="426"/>
        <end position="465"/>
    </location>
</feature>
<dbReference type="Pfam" id="PF19418">
    <property type="entry name" value="DEPDC5_CTD"/>
    <property type="match status" value="1"/>
</dbReference>
<evidence type="ECO:0000313" key="4">
    <source>
        <dbReference type="Proteomes" id="UP001286313"/>
    </source>
</evidence>
<dbReference type="GO" id="GO:1904262">
    <property type="term" value="P:negative regulation of TORC1 signaling"/>
    <property type="evidence" value="ECO:0007669"/>
    <property type="project" value="TreeGrafter"/>
</dbReference>
<dbReference type="InterPro" id="IPR055213">
    <property type="entry name" value="IML1_double_psi_beta_barrel"/>
</dbReference>
<dbReference type="InterPro" id="IPR036388">
    <property type="entry name" value="WH-like_DNA-bd_sf"/>
</dbReference>
<feature type="region of interest" description="Disordered" evidence="1">
    <location>
        <begin position="1158"/>
        <end position="1186"/>
    </location>
</feature>
<gene>
    <name evidence="3" type="ORF">Pcinc_031625</name>
</gene>
<feature type="non-terminal residue" evidence="3">
    <location>
        <position position="1644"/>
    </location>
</feature>
<evidence type="ECO:0000259" key="2">
    <source>
        <dbReference type="PROSITE" id="PS50186"/>
    </source>
</evidence>
<dbReference type="Gene3D" id="1.10.10.10">
    <property type="entry name" value="Winged helix-like DNA-binding domain superfamily/Winged helix DNA-binding domain"/>
    <property type="match status" value="1"/>
</dbReference>
<dbReference type="InterPro" id="IPR027244">
    <property type="entry name" value="IML1"/>
</dbReference>
<sequence>MNKLKLQYHQKTYRDEEILVNVRDLGPEVKEGDVIEIYHPEDDLPRLLLQIPQSLDDVSVQKDTISIEQSVASTFQLRNYKDVIVSRVEPRDVALELIELTFKDQYLGRSDMWRLKMNLVNTVVYVNKKLEFCMGSIRSQVYEMWAQGGKVACGVVTEDTKVVYRSSTSMVYLFIQMSSEMWDFDMNGDLYFEKAVNGFLSELFAKWKKEGSNHDVTIVLFSRTYYKASSIDDFPQYMRECLLEDYKGRFYEDFYRVAVQNERYDDWSPILTRLRRLFNSYLPTVLDHHRQPGVYVPEATNSPASQGNFLEVLNISLNVFEKHYLDRSFDRTGQVSVVITAGVGVFEVDRELTNITKQRIIDNGVGSDLVCVGEQPLHAVPLLKFHNKKGSLNADDYSMPHTWINLSFYSTKKKIGYGSFVPRIKLPPERPGVRRGGGERQDVGISSSSGGGGGGSNGNNTTKPCVHLAPTTTQETALPNSIFDYDAYDAQVFKLPTNQNNKTYRSLQRTAGRKKTTSQSSTTSTSSSVQPLTRISLQRKLSDPDVYTSAHQAGQSGVSSSVSVLGSSGVSLFDKSPAINIPARITENKTYSQSFGALNVEGVNRPRTQTLYEGEELSPPHSVKVGSSSGNSPNELPLQPAKTRGVNSHRAGRSLINPFDPSHVTIKLTSNRRRWIHIFPKDQTGVLIQQHHYQAASSRVNTPSTPVINNPATEGEAGEQQQQQQQQQQQLISTTPPFVSSPHHLSSNTLTNGEVNGHRPPTFCSQLSQECVSSLRRDQQQRTSSLAGSITSVDAMGRVGGTPLKSRGSVCSMGGGGAGAGGGGARTVTGSSAVAGKAKCPATLLWGATGEQEWTAELTTGVDWKSLILPACLPITTDYFPEDQSLLNDYVVADYNLLAYELDECGGVRSPAPARRPLTTNLIFMELVSQRLAQGFQMIMLGESGRGGECLGGCQRYSGVGSLVGQRHPPSEATKEYRLSIGRIFHKIILTGSTITVTIYRPRHPYPQLKRHYKYRFKAPHMNSYEVSWVEFRTERLETYMWNHLDNYICFRGESPDYSLIEPLKFWRVRMLVVADCYRTATRTIMEGGEGIATDIYSPSTLEEQQTTIEGFLRFMEMTIHRLKRPANARKTRKTGIGGKASGGVYVGRRHSSALVVGTSSSSSSSVLPSSTTSSSSSFISSSTTTTTTTTTAAAAAAATLTGPGGQSVGGGYRERLGSNRVVERPPRPRSSNKVERLRFESGGGGGGREVHSETCEMRPLGEPAEEEARDESENRRCHLGTPLSEVVEWMRDPTKGVTLLQRLSCLPPHTFVSADATTWVCDNVEGVTSEVAAVDLLQRLVKSGLICHASGDPHHPFIHGFFLYFFITGNKEQDQVGYDPAWYQAEWHEVEVEPMATRPAPATPNNNPTNTTTASPSPQHQHTCPAFLEPDLPGSIPWRARHKLWRVGQLDLDINGRSDRIEWGHLKHHSTFSPLTAFELIVQWLCATGTIVTDLMMLWQRRAQICSLHLFPVPSDPFALPYSCHSDPLRGPILIPLNVNCLSDAEHEPFAQFPPATRGRRMHLFQEAILKRFGFVGYVMESHSPDQSQFVHVTGNMFVMVHSPTALTSPTTTTTTTTTTTHTTTQSHSLICSPQHCLHHRYH</sequence>
<dbReference type="PANTHER" id="PTHR13179">
    <property type="entry name" value="DEP DOMAIN CONTAINING PROTEIN 5"/>
    <property type="match status" value="1"/>
</dbReference>
<comment type="caution">
    <text evidence="3">The sequence shown here is derived from an EMBL/GenBank/DDBJ whole genome shotgun (WGS) entry which is preliminary data.</text>
</comment>
<feature type="compositionally biased region" description="Basic and acidic residues" evidence="1">
    <location>
        <begin position="426"/>
        <end position="442"/>
    </location>
</feature>
<dbReference type="GO" id="GO:0005765">
    <property type="term" value="C:lysosomal membrane"/>
    <property type="evidence" value="ECO:0007669"/>
    <property type="project" value="TreeGrafter"/>
</dbReference>